<keyword evidence="2" id="KW-0805">Transcription regulation</keyword>
<accession>A0A915L2P0</accession>
<keyword evidence="4" id="KW-0804">Transcription</keyword>
<name>A0A915L2P0_ROMCU</name>
<dbReference type="PROSITE" id="PS00036">
    <property type="entry name" value="BZIP_BASIC"/>
    <property type="match status" value="1"/>
</dbReference>
<keyword evidence="3" id="KW-0238">DNA-binding</keyword>
<feature type="domain" description="BZIP" evidence="7">
    <location>
        <begin position="454"/>
        <end position="517"/>
    </location>
</feature>
<dbReference type="InterPro" id="IPR004827">
    <property type="entry name" value="bZIP"/>
</dbReference>
<dbReference type="InterPro" id="IPR046347">
    <property type="entry name" value="bZIP_sf"/>
</dbReference>
<evidence type="ECO:0000313" key="9">
    <source>
        <dbReference type="WBParaSite" id="nRc.2.0.1.t44757-RA"/>
    </source>
</evidence>
<dbReference type="WBParaSite" id="nRc.2.0.1.t44757-RA">
    <property type="protein sequence ID" value="nRc.2.0.1.t44757-RA"/>
    <property type="gene ID" value="nRc.2.0.1.g44757"/>
</dbReference>
<organism evidence="8 9">
    <name type="scientific">Romanomermis culicivorax</name>
    <name type="common">Nematode worm</name>
    <dbReference type="NCBI Taxonomy" id="13658"/>
    <lineage>
        <taxon>Eukaryota</taxon>
        <taxon>Metazoa</taxon>
        <taxon>Ecdysozoa</taxon>
        <taxon>Nematoda</taxon>
        <taxon>Enoplea</taxon>
        <taxon>Dorylaimia</taxon>
        <taxon>Mermithida</taxon>
        <taxon>Mermithoidea</taxon>
        <taxon>Mermithidae</taxon>
        <taxon>Romanomermis</taxon>
    </lineage>
</organism>
<feature type="compositionally biased region" description="Low complexity" evidence="6">
    <location>
        <begin position="220"/>
        <end position="234"/>
    </location>
</feature>
<evidence type="ECO:0000256" key="1">
    <source>
        <dbReference type="ARBA" id="ARBA00006882"/>
    </source>
</evidence>
<evidence type="ECO:0000313" key="8">
    <source>
        <dbReference type="Proteomes" id="UP000887565"/>
    </source>
</evidence>
<dbReference type="PANTHER" id="PTHR11462:SF35">
    <property type="entry name" value="TRANSCRIPTION FACTOR JRA"/>
    <property type="match status" value="1"/>
</dbReference>
<dbReference type="Pfam" id="PF00170">
    <property type="entry name" value="bZIP_1"/>
    <property type="match status" value="1"/>
</dbReference>
<dbReference type="SUPFAM" id="SSF57959">
    <property type="entry name" value="Leucine zipper domain"/>
    <property type="match status" value="1"/>
</dbReference>
<evidence type="ECO:0000256" key="5">
    <source>
        <dbReference type="SAM" id="Coils"/>
    </source>
</evidence>
<dbReference type="InterPro" id="IPR002112">
    <property type="entry name" value="Leuzip_Jun"/>
</dbReference>
<protein>
    <submittedName>
        <fullName evidence="9">BZIP domain-containing protein</fullName>
    </submittedName>
</protein>
<dbReference type="PRINTS" id="PR00043">
    <property type="entry name" value="LEUZIPPRJUN"/>
</dbReference>
<evidence type="ECO:0000256" key="4">
    <source>
        <dbReference type="ARBA" id="ARBA00023163"/>
    </source>
</evidence>
<sequence length="524" mass="56851">MLSPSLPTAPDVVFAILFNILTNLKTSATKMHFLSLATKDVKSNYTIDDDIIVLDDEVNIDRSIVDFKAAKHNFTVDISANSIMGVNTTTITTTSPLNGHYAELNTTSAASSNTINNNNNNRPNIITHNNNNGANKYANLQHFNNFVGVGGGFKLPADPTASSAVVQGSSTTPDGKSIQMIEVQAREEPVASVEQLLRTLNGSAVWTSNLPYIYSSSSGQTSSTHHPTIPPTSTDVVSTPFNHKNLNNISPDKNERKNPQVLIIENPDASSSAAIKRSLTENFSTFSSQNKRFKSETSKNSAAAVDVSLLDQNHSSSNALPMVGENLTLTTSDTPPPSAAHFVTLSTSKTAAALAMNGKMPNEKRQLAPSSTLSTLNLPSTSNSIIVSQSDRPISAAASSSNEESKMQNDEENDDDSYFDDKASGTTASGTPCSTPSLRHPLNVGPIDPVVQEKLKLERKRARNRLAASKCRRRKLEVIDRLSDNVHEIESKNEQLRLKIELFRCDIAEIRLKIENHRKHGCNV</sequence>
<dbReference type="GO" id="GO:0005667">
    <property type="term" value="C:transcription regulator complex"/>
    <property type="evidence" value="ECO:0007669"/>
    <property type="project" value="TreeGrafter"/>
</dbReference>
<proteinExistence type="inferred from homology"/>
<reference evidence="9" key="1">
    <citation type="submission" date="2022-11" db="UniProtKB">
        <authorList>
            <consortium name="WormBaseParasite"/>
        </authorList>
    </citation>
    <scope>IDENTIFICATION</scope>
</reference>
<evidence type="ECO:0000256" key="2">
    <source>
        <dbReference type="ARBA" id="ARBA00023015"/>
    </source>
</evidence>
<dbReference type="GO" id="GO:0042127">
    <property type="term" value="P:regulation of cell population proliferation"/>
    <property type="evidence" value="ECO:0007669"/>
    <property type="project" value="TreeGrafter"/>
</dbReference>
<evidence type="ECO:0000256" key="3">
    <source>
        <dbReference type="ARBA" id="ARBA00023125"/>
    </source>
</evidence>
<dbReference type="PROSITE" id="PS50217">
    <property type="entry name" value="BZIP"/>
    <property type="match status" value="1"/>
</dbReference>
<feature type="coiled-coil region" evidence="5">
    <location>
        <begin position="452"/>
        <end position="499"/>
    </location>
</feature>
<dbReference type="PANTHER" id="PTHR11462">
    <property type="entry name" value="JUN TRANSCRIPTION FACTOR-RELATED"/>
    <property type="match status" value="1"/>
</dbReference>
<comment type="similarity">
    <text evidence="1">Belongs to the bZIP family. Jun subfamily.</text>
</comment>
<keyword evidence="8" id="KW-1185">Reference proteome</keyword>
<dbReference type="GO" id="GO:0000981">
    <property type="term" value="F:DNA-binding transcription factor activity, RNA polymerase II-specific"/>
    <property type="evidence" value="ECO:0007669"/>
    <property type="project" value="TreeGrafter"/>
</dbReference>
<keyword evidence="5" id="KW-0175">Coiled coil</keyword>
<dbReference type="Proteomes" id="UP000887565">
    <property type="component" value="Unplaced"/>
</dbReference>
<evidence type="ECO:0000259" key="7">
    <source>
        <dbReference type="PROSITE" id="PS50217"/>
    </source>
</evidence>
<feature type="region of interest" description="Disordered" evidence="6">
    <location>
        <begin position="220"/>
        <end position="254"/>
    </location>
</feature>
<dbReference type="Gene3D" id="1.20.5.170">
    <property type="match status" value="1"/>
</dbReference>
<dbReference type="AlphaFoldDB" id="A0A915L2P0"/>
<feature type="compositionally biased region" description="Polar residues" evidence="6">
    <location>
        <begin position="235"/>
        <end position="251"/>
    </location>
</feature>
<feature type="compositionally biased region" description="Polar residues" evidence="6">
    <location>
        <begin position="424"/>
        <end position="437"/>
    </location>
</feature>
<dbReference type="GO" id="GO:0000978">
    <property type="term" value="F:RNA polymerase II cis-regulatory region sequence-specific DNA binding"/>
    <property type="evidence" value="ECO:0007669"/>
    <property type="project" value="TreeGrafter"/>
</dbReference>
<evidence type="ECO:0000256" key="6">
    <source>
        <dbReference type="SAM" id="MobiDB-lite"/>
    </source>
</evidence>
<dbReference type="SMART" id="SM00338">
    <property type="entry name" value="BRLZ"/>
    <property type="match status" value="1"/>
</dbReference>
<dbReference type="InterPro" id="IPR050946">
    <property type="entry name" value="AP-1_TF_bZIP"/>
</dbReference>
<dbReference type="GO" id="GO:0051726">
    <property type="term" value="P:regulation of cell cycle"/>
    <property type="evidence" value="ECO:0007669"/>
    <property type="project" value="TreeGrafter"/>
</dbReference>
<feature type="region of interest" description="Disordered" evidence="6">
    <location>
        <begin position="384"/>
        <end position="445"/>
    </location>
</feature>
<dbReference type="CDD" id="cd14696">
    <property type="entry name" value="bZIP_Jun"/>
    <property type="match status" value="1"/>
</dbReference>